<dbReference type="PATRIC" id="fig|329854.7.peg.3177"/>
<sequence length="195" mass="21751">ILDGTTWRDFTDDELEVFVSGKNANGTWGKTLTLDARFFRNISVRVRGTYYTDTRPSSPTSDEMQATTSIKVEMPGTLRADIRQTKGIKINSRMNTTVGYECILSYNKQLIDSSKDNLFIIDWYAKSAKAGSTAKNVGRGRNVEFVPSTYSFDPLYPISVYAAVKMYAVTALVTTSNDKVLTTSDGKLIITSKYE</sequence>
<evidence type="ECO:0000313" key="1">
    <source>
        <dbReference type="EMBL" id="KXT46559.1"/>
    </source>
</evidence>
<gene>
    <name evidence="1" type="ORF">HMPREF2531_03113</name>
</gene>
<dbReference type="EMBL" id="LTDF01000123">
    <property type="protein sequence ID" value="KXT46559.1"/>
    <property type="molecule type" value="Genomic_DNA"/>
</dbReference>
<comment type="caution">
    <text evidence="1">The sequence shown here is derived from an EMBL/GenBank/DDBJ whole genome shotgun (WGS) entry which is preliminary data.</text>
</comment>
<organism evidence="1">
    <name type="scientific">Bacteroides intestinalis</name>
    <dbReference type="NCBI Taxonomy" id="329854"/>
    <lineage>
        <taxon>Bacteria</taxon>
        <taxon>Pseudomonadati</taxon>
        <taxon>Bacteroidota</taxon>
        <taxon>Bacteroidia</taxon>
        <taxon>Bacteroidales</taxon>
        <taxon>Bacteroidaceae</taxon>
        <taxon>Bacteroides</taxon>
    </lineage>
</organism>
<dbReference type="AlphaFoldDB" id="A0A139L540"/>
<dbReference type="Proteomes" id="UP000070319">
    <property type="component" value="Unassembled WGS sequence"/>
</dbReference>
<name>A0A139L540_9BACE</name>
<protein>
    <submittedName>
        <fullName evidence="1">Uncharacterized protein</fullName>
    </submittedName>
</protein>
<proteinExistence type="predicted"/>
<evidence type="ECO:0000313" key="2">
    <source>
        <dbReference type="Proteomes" id="UP000070319"/>
    </source>
</evidence>
<accession>A0A139L540</accession>
<dbReference type="RefSeq" id="WP_197482280.1">
    <property type="nucleotide sequence ID" value="NZ_KQ968721.1"/>
</dbReference>
<feature type="non-terminal residue" evidence="1">
    <location>
        <position position="1"/>
    </location>
</feature>
<reference evidence="1 2" key="1">
    <citation type="submission" date="2016-02" db="EMBL/GenBank/DDBJ databases">
        <authorList>
            <person name="Wen L."/>
            <person name="He K."/>
            <person name="Yang H."/>
        </authorList>
    </citation>
    <scope>NUCLEOTIDE SEQUENCE [LARGE SCALE GENOMIC DNA]</scope>
    <source>
        <strain evidence="1 2">KLE1704</strain>
    </source>
</reference>